<dbReference type="Gene3D" id="1.20.1640.10">
    <property type="entry name" value="Multidrug efflux transporter AcrB transmembrane domain"/>
    <property type="match status" value="2"/>
</dbReference>
<feature type="transmembrane region" description="Helical" evidence="9">
    <location>
        <begin position="486"/>
        <end position="506"/>
    </location>
</feature>
<dbReference type="AlphaFoldDB" id="A0A7K3M547"/>
<evidence type="ECO:0000259" key="12">
    <source>
        <dbReference type="Pfam" id="PF02355"/>
    </source>
</evidence>
<feature type="transmembrane region" description="Helical" evidence="9">
    <location>
        <begin position="294"/>
        <end position="312"/>
    </location>
</feature>
<dbReference type="GO" id="GO:0015450">
    <property type="term" value="F:protein-transporting ATPase activity"/>
    <property type="evidence" value="ECO:0007669"/>
    <property type="project" value="InterPro"/>
</dbReference>
<evidence type="ECO:0000256" key="5">
    <source>
        <dbReference type="ARBA" id="ARBA00022927"/>
    </source>
</evidence>
<evidence type="ECO:0000313" key="15">
    <source>
        <dbReference type="EMBL" id="NDL58167.1"/>
    </source>
</evidence>
<dbReference type="InterPro" id="IPR022813">
    <property type="entry name" value="SecD/SecF_arch_bac"/>
</dbReference>
<evidence type="ECO:0000259" key="14">
    <source>
        <dbReference type="Pfam" id="PF22599"/>
    </source>
</evidence>
<dbReference type="InterPro" id="IPR048634">
    <property type="entry name" value="SecD_SecF_C"/>
</dbReference>
<feature type="transmembrane region" description="Helical" evidence="9">
    <location>
        <begin position="420"/>
        <end position="444"/>
    </location>
</feature>
<organism evidence="15 16">
    <name type="scientific">Phytoactinopolyspora mesophila</name>
    <dbReference type="NCBI Taxonomy" id="2650750"/>
    <lineage>
        <taxon>Bacteria</taxon>
        <taxon>Bacillati</taxon>
        <taxon>Actinomycetota</taxon>
        <taxon>Actinomycetes</taxon>
        <taxon>Jiangellales</taxon>
        <taxon>Jiangellaceae</taxon>
        <taxon>Phytoactinopolyspora</taxon>
    </lineage>
</organism>
<feature type="domain" description="Protein export membrane protein SecD/SecF C-terminal" evidence="12">
    <location>
        <begin position="581"/>
        <end position="757"/>
    </location>
</feature>
<dbReference type="InterPro" id="IPR022646">
    <property type="entry name" value="SecD/SecF_CS"/>
</dbReference>
<keyword evidence="7 9" id="KW-0811">Translocation</keyword>
<evidence type="ECO:0000259" key="13">
    <source>
        <dbReference type="Pfam" id="PF21760"/>
    </source>
</evidence>
<dbReference type="HAMAP" id="MF_01464_B">
    <property type="entry name" value="SecF_B"/>
    <property type="match status" value="1"/>
</dbReference>
<comment type="similarity">
    <text evidence="10">Belongs to the SecD/SecF family. SecF subfamily.</text>
</comment>
<comment type="subunit">
    <text evidence="9">Forms a complex with SecF. Part of the essential Sec protein translocation apparatus which comprises SecA, SecYEG and auxiliary proteins SecDF. Other proteins may also be involved.</text>
</comment>
<feature type="domain" description="SecDF P1 head subdomain" evidence="14">
    <location>
        <begin position="155"/>
        <end position="272"/>
    </location>
</feature>
<feature type="transmembrane region" description="Helical" evidence="9">
    <location>
        <begin position="392"/>
        <end position="414"/>
    </location>
</feature>
<dbReference type="NCBIfam" id="TIGR00916">
    <property type="entry name" value="2A0604s01"/>
    <property type="match status" value="2"/>
</dbReference>
<dbReference type="PANTHER" id="PTHR30081:SF1">
    <property type="entry name" value="PROTEIN TRANSLOCASE SUBUNIT SECD"/>
    <property type="match status" value="1"/>
</dbReference>
<reference evidence="15 16" key="1">
    <citation type="submission" date="2019-11" db="EMBL/GenBank/DDBJ databases">
        <authorList>
            <person name="Li X.-J."/>
            <person name="Feng X.-M."/>
        </authorList>
    </citation>
    <scope>NUCLEOTIDE SEQUENCE [LARGE SCALE GENOMIC DNA]</scope>
    <source>
        <strain evidence="15 16">XMNu-373</strain>
    </source>
</reference>
<dbReference type="SUPFAM" id="SSF82866">
    <property type="entry name" value="Multidrug efflux transporter AcrB transmembrane domain"/>
    <property type="match status" value="2"/>
</dbReference>
<feature type="region of interest" description="Disordered" evidence="11">
    <location>
        <begin position="759"/>
        <end position="784"/>
    </location>
</feature>
<feature type="transmembrane region" description="Helical" evidence="9">
    <location>
        <begin position="347"/>
        <end position="366"/>
    </location>
</feature>
<gene>
    <name evidence="9 15" type="primary">secD</name>
    <name evidence="10" type="synonym">secF</name>
    <name evidence="15" type="ORF">F7O44_13900</name>
</gene>
<comment type="caution">
    <text evidence="9">Lacks conserved residue(s) required for the propagation of feature annotation.</text>
</comment>
<dbReference type="Gene3D" id="3.30.70.3400">
    <property type="match status" value="1"/>
</dbReference>
<keyword evidence="16" id="KW-1185">Reference proteome</keyword>
<dbReference type="NCBIfam" id="TIGR01129">
    <property type="entry name" value="secD"/>
    <property type="match status" value="1"/>
</dbReference>
<comment type="function">
    <text evidence="9">Part of the Sec protein translocase complex. Interacts with the SecYEG preprotein conducting channel. SecDF uses the proton motive force (PMF) to complete protein translocation after the ATP-dependent function of SecA.</text>
</comment>
<accession>A0A7K3M547</accession>
<dbReference type="Pfam" id="PF02355">
    <property type="entry name" value="SecD_SecF_C"/>
    <property type="match status" value="2"/>
</dbReference>
<protein>
    <recommendedName>
        <fullName evidence="9 10">Multifunctional fusion protein</fullName>
    </recommendedName>
    <domain>
        <recommendedName>
            <fullName evidence="9">Protein translocase subunit SecD</fullName>
        </recommendedName>
    </domain>
    <domain>
        <recommendedName>
            <fullName evidence="10">Protein-export membrane protein SecF</fullName>
        </recommendedName>
    </domain>
</protein>
<dbReference type="Pfam" id="PF22599">
    <property type="entry name" value="SecDF_P1_head"/>
    <property type="match status" value="1"/>
</dbReference>
<feature type="domain" description="Protein export membrane protein SecD/SecF C-terminal" evidence="12">
    <location>
        <begin position="276"/>
        <end position="448"/>
    </location>
</feature>
<name>A0A7K3M547_9ACTN</name>
<dbReference type="PRINTS" id="PR01755">
    <property type="entry name" value="SECFTRNLCASE"/>
</dbReference>
<evidence type="ECO:0000256" key="7">
    <source>
        <dbReference type="ARBA" id="ARBA00023010"/>
    </source>
</evidence>
<evidence type="ECO:0000256" key="8">
    <source>
        <dbReference type="ARBA" id="ARBA00023136"/>
    </source>
</evidence>
<keyword evidence="8 9" id="KW-0472">Membrane</keyword>
<dbReference type="Pfam" id="PF07549">
    <property type="entry name" value="Sec_GG"/>
    <property type="match status" value="2"/>
</dbReference>
<dbReference type="Gene3D" id="3.30.1360.200">
    <property type="match status" value="1"/>
</dbReference>
<evidence type="ECO:0000256" key="2">
    <source>
        <dbReference type="ARBA" id="ARBA00022448"/>
    </source>
</evidence>
<comment type="similarity">
    <text evidence="9">Belongs to the SecD/SecF family. SecD subfamily.</text>
</comment>
<feature type="region of interest" description="Disordered" evidence="11">
    <location>
        <begin position="103"/>
        <end position="158"/>
    </location>
</feature>
<dbReference type="NCBIfam" id="NF009583">
    <property type="entry name" value="PRK13024.1-3"/>
    <property type="match status" value="1"/>
</dbReference>
<dbReference type="GO" id="GO:0006605">
    <property type="term" value="P:protein targeting"/>
    <property type="evidence" value="ECO:0007669"/>
    <property type="project" value="UniProtKB-UniRule"/>
</dbReference>
<dbReference type="GO" id="GO:0005886">
    <property type="term" value="C:plasma membrane"/>
    <property type="evidence" value="ECO:0007669"/>
    <property type="project" value="UniProtKB-SubCell"/>
</dbReference>
<proteinExistence type="inferred from homology"/>
<evidence type="ECO:0000256" key="11">
    <source>
        <dbReference type="SAM" id="MobiDB-lite"/>
    </source>
</evidence>
<dbReference type="InterPro" id="IPR055344">
    <property type="entry name" value="SecD_SecF_C_bact"/>
</dbReference>
<dbReference type="GO" id="GO:0043952">
    <property type="term" value="P:protein transport by the Sec complex"/>
    <property type="evidence" value="ECO:0007669"/>
    <property type="project" value="UniProtKB-UniRule"/>
</dbReference>
<sequence>MTASPNLGLDLEGGAQITLEAQDAPNVEANSENTDRAVEVLRRRVDALGVSEPSLSRSGENRIIVELPGLEDPTEASEALGQTAQLTFHPVLGYGQINGEAEDEAVEDDGDEASDEDANTDDDASEDDADNGAAENGVTDDHFDPTAERIEIEDERGGPIVIASSAMTGEEVSSASAQFDIAQFDGWYVDINFTGRGGNVWADLTGDAACFPEGDPQRRIAIVLDEEVISSPRVIGAACDIGHRGGTSVITGDFSRESAEELSALIEGGALPLPVEVIEQRVVGPTLGDAAIRASAWAAAIGISLTALFIIVSYRLVGLMAVGALIGYAAMAYGALTALGATLTLPGLAGFVLAIGMAVDANVLIFERAREDYVDGEVKSLRNAVPSGFKKAISAIADSNVTTLLAAILLFFLASGPVRGFGVTLTIGVLASLLSALVLSRALADWLIRQRWVRVRPTISGLAKHGRIRLWLRERSPDIMKHTRRLLAASLIAIIVAGAGIAMRGLNFGIEFTGGRLVEVEPAEVVDIDDARDAVTALGFPTAIVNESGAAGEDAISVRTVEMSDTEAREIIDAISELGNGGQMLRDELIGPSLGSELQRNALIALGIALAAQLSYLAIRFRWTFSAGAVTALFQNVVVVVGVFAWLGKPIDGIFLAAILTVIGYTVNDSVVVFDRIREMWTRRPEENFAGVANSAVLNTLPRSFNTGLSTLFPLIALYFLGGDSLSDFAFALIIGIVIGTYSSNFTSTPLAVELETKYPAPEREEKPKAGVGDREDPNYGAVV</sequence>
<evidence type="ECO:0000256" key="10">
    <source>
        <dbReference type="HAMAP-Rule" id="MF_01464"/>
    </source>
</evidence>
<dbReference type="PANTHER" id="PTHR30081">
    <property type="entry name" value="PROTEIN-EXPORT MEMBRANE PROTEIN SEC"/>
    <property type="match status" value="1"/>
</dbReference>
<comment type="subunit">
    <text evidence="10">Forms a complex with SecD. Part of the essential Sec protein translocation apparatus which comprises SecA, SecYEG and auxiliary proteins SecDF. Other proteins may also be involved.</text>
</comment>
<dbReference type="InterPro" id="IPR048631">
    <property type="entry name" value="SecD_1st"/>
</dbReference>
<keyword evidence="4 9" id="KW-0812">Transmembrane</keyword>
<evidence type="ECO:0000313" key="16">
    <source>
        <dbReference type="Proteomes" id="UP000460435"/>
    </source>
</evidence>
<feature type="transmembrane region" description="Helical" evidence="9">
    <location>
        <begin position="602"/>
        <end position="619"/>
    </location>
</feature>
<feature type="domain" description="Protein translocase subunit SecDF P1" evidence="13">
    <location>
        <begin position="35"/>
        <end position="91"/>
    </location>
</feature>
<evidence type="ECO:0000256" key="1">
    <source>
        <dbReference type="ARBA" id="ARBA00004651"/>
    </source>
</evidence>
<comment type="caution">
    <text evidence="15">The sequence shown here is derived from an EMBL/GenBank/DDBJ whole genome shotgun (WGS) entry which is preliminary data.</text>
</comment>
<feature type="transmembrane region" description="Helical" evidence="9">
    <location>
        <begin position="319"/>
        <end position="341"/>
    </location>
</feature>
<evidence type="ECO:0000256" key="3">
    <source>
        <dbReference type="ARBA" id="ARBA00022475"/>
    </source>
</evidence>
<dbReference type="EMBL" id="WLZY01000004">
    <property type="protein sequence ID" value="NDL58167.1"/>
    <property type="molecule type" value="Genomic_DNA"/>
</dbReference>
<evidence type="ECO:0000256" key="4">
    <source>
        <dbReference type="ARBA" id="ARBA00022692"/>
    </source>
</evidence>
<keyword evidence="5 9" id="KW-0653">Protein transport</keyword>
<dbReference type="InterPro" id="IPR005791">
    <property type="entry name" value="SecD"/>
</dbReference>
<evidence type="ECO:0000256" key="9">
    <source>
        <dbReference type="HAMAP-Rule" id="MF_01463"/>
    </source>
</evidence>
<feature type="transmembrane region" description="Helical" evidence="9">
    <location>
        <begin position="653"/>
        <end position="674"/>
    </location>
</feature>
<dbReference type="GO" id="GO:0065002">
    <property type="term" value="P:intracellular protein transmembrane transport"/>
    <property type="evidence" value="ECO:0007669"/>
    <property type="project" value="UniProtKB-UniRule"/>
</dbReference>
<comment type="subcellular location">
    <subcellularLocation>
        <location evidence="1 9">Cell membrane</location>
        <topology evidence="1 9">Multi-pass membrane protein</topology>
    </subcellularLocation>
</comment>
<keyword evidence="2 9" id="KW-0813">Transport</keyword>
<dbReference type="InterPro" id="IPR022645">
    <property type="entry name" value="SecD/SecF_bac"/>
</dbReference>
<dbReference type="Proteomes" id="UP000460435">
    <property type="component" value="Unassembled WGS sequence"/>
</dbReference>
<keyword evidence="6 9" id="KW-1133">Transmembrane helix</keyword>
<keyword evidence="3 9" id="KW-1003">Cell membrane</keyword>
<dbReference type="InterPro" id="IPR054384">
    <property type="entry name" value="SecDF_P1_head"/>
</dbReference>
<dbReference type="Pfam" id="PF21760">
    <property type="entry name" value="SecD_1st"/>
    <property type="match status" value="1"/>
</dbReference>
<feature type="transmembrane region" description="Helical" evidence="9">
    <location>
        <begin position="626"/>
        <end position="647"/>
    </location>
</feature>
<feature type="compositionally biased region" description="Basic and acidic residues" evidence="11">
    <location>
        <begin position="139"/>
        <end position="150"/>
    </location>
</feature>
<feature type="compositionally biased region" description="Acidic residues" evidence="11">
    <location>
        <begin position="103"/>
        <end position="130"/>
    </location>
</feature>
<dbReference type="HAMAP" id="MF_01463_B">
    <property type="entry name" value="SecD_B"/>
    <property type="match status" value="1"/>
</dbReference>
<dbReference type="NCBIfam" id="TIGR00966">
    <property type="entry name" value="transloc_SecF"/>
    <property type="match status" value="1"/>
</dbReference>
<dbReference type="InterPro" id="IPR005665">
    <property type="entry name" value="SecF_bac"/>
</dbReference>
<evidence type="ECO:0000256" key="6">
    <source>
        <dbReference type="ARBA" id="ARBA00022989"/>
    </source>
</evidence>
<feature type="compositionally biased region" description="Basic and acidic residues" evidence="11">
    <location>
        <begin position="759"/>
        <end position="778"/>
    </location>
</feature>